<dbReference type="Gene3D" id="2.60.40.3710">
    <property type="match status" value="1"/>
</dbReference>
<keyword evidence="5" id="KW-0012">Acyltransferase</keyword>
<feature type="active site" description="Nucleophile" evidence="7">
    <location>
        <position position="225"/>
    </location>
</feature>
<keyword evidence="2" id="KW-0808">Transferase</keyword>
<sequence length="250" mass="26572">MRSALRYLFLVSLAVVLAAVGSGVATATMIGQTPGPTVTAVFPANGQRVGIAQPVTVTFAAPVADRAGAERSLRVAAGSPLAGTLTWLGDNQVRWTPTGVLPANSPISVQFGQLRTEFQTNQGVYAEGNMSTHRFVVSIGGQVVRDMPASFGKPGWESPSGTFPVLEKFRNVVFDSRTIGIPLDSPEGYIIDGEWAERLTWGGVFVHSAPWSVDSQGYANVSHGCVNLAPEDAAWFYNTVGIGDPVELHW</sequence>
<keyword evidence="6 7" id="KW-0961">Cell wall biogenesis/degradation</keyword>
<keyword evidence="11" id="KW-1185">Reference proteome</keyword>
<evidence type="ECO:0000256" key="5">
    <source>
        <dbReference type="ARBA" id="ARBA00023315"/>
    </source>
</evidence>
<dbReference type="InterPro" id="IPR038063">
    <property type="entry name" value="Transpep_catalytic_dom"/>
</dbReference>
<dbReference type="PROSITE" id="PS52029">
    <property type="entry name" value="LD_TPASE"/>
    <property type="match status" value="1"/>
</dbReference>
<dbReference type="Gene3D" id="2.40.440.10">
    <property type="entry name" value="L,D-transpeptidase catalytic domain-like"/>
    <property type="match status" value="1"/>
</dbReference>
<dbReference type="SUPFAM" id="SSF141523">
    <property type="entry name" value="L,D-transpeptidase catalytic domain-like"/>
    <property type="match status" value="1"/>
</dbReference>
<evidence type="ECO:0000256" key="4">
    <source>
        <dbReference type="ARBA" id="ARBA00022984"/>
    </source>
</evidence>
<evidence type="ECO:0000259" key="9">
    <source>
        <dbReference type="PROSITE" id="PS52029"/>
    </source>
</evidence>
<feature type="signal peptide" evidence="8">
    <location>
        <begin position="1"/>
        <end position="27"/>
    </location>
</feature>
<proteinExistence type="predicted"/>
<dbReference type="CDD" id="cd16913">
    <property type="entry name" value="YkuD_like"/>
    <property type="match status" value="1"/>
</dbReference>
<keyword evidence="4 7" id="KW-0573">Peptidoglycan synthesis</keyword>
<name>A0ABW6PNP2_9NOCA</name>
<evidence type="ECO:0000256" key="8">
    <source>
        <dbReference type="SAM" id="SignalP"/>
    </source>
</evidence>
<dbReference type="PANTHER" id="PTHR30582:SF2">
    <property type="entry name" value="L,D-TRANSPEPTIDASE YCIB-RELATED"/>
    <property type="match status" value="1"/>
</dbReference>
<dbReference type="Pfam" id="PF03734">
    <property type="entry name" value="YkuD"/>
    <property type="match status" value="1"/>
</dbReference>
<evidence type="ECO:0000313" key="10">
    <source>
        <dbReference type="EMBL" id="MFF0543885.1"/>
    </source>
</evidence>
<dbReference type="InterPro" id="IPR005490">
    <property type="entry name" value="LD_TPept_cat_dom"/>
</dbReference>
<dbReference type="CDD" id="cd13431">
    <property type="entry name" value="LDT_IgD_like_1"/>
    <property type="match status" value="1"/>
</dbReference>
<evidence type="ECO:0000256" key="3">
    <source>
        <dbReference type="ARBA" id="ARBA00022960"/>
    </source>
</evidence>
<comment type="caution">
    <text evidence="10">The sequence shown here is derived from an EMBL/GenBank/DDBJ whole genome shotgun (WGS) entry which is preliminary data.</text>
</comment>
<accession>A0ABW6PNP2</accession>
<gene>
    <name evidence="10" type="ORF">ACFYTF_13725</name>
</gene>
<dbReference type="PANTHER" id="PTHR30582">
    <property type="entry name" value="L,D-TRANSPEPTIDASE"/>
    <property type="match status" value="1"/>
</dbReference>
<dbReference type="Pfam" id="PF17964">
    <property type="entry name" value="Big_10"/>
    <property type="match status" value="1"/>
</dbReference>
<evidence type="ECO:0000256" key="2">
    <source>
        <dbReference type="ARBA" id="ARBA00022679"/>
    </source>
</evidence>
<evidence type="ECO:0000313" key="11">
    <source>
        <dbReference type="Proteomes" id="UP001601444"/>
    </source>
</evidence>
<feature type="active site" description="Proton donor/acceptor" evidence="7">
    <location>
        <position position="207"/>
    </location>
</feature>
<reference evidence="10 11" key="1">
    <citation type="submission" date="2024-10" db="EMBL/GenBank/DDBJ databases">
        <title>The Natural Products Discovery Center: Release of the First 8490 Sequenced Strains for Exploring Actinobacteria Biosynthetic Diversity.</title>
        <authorList>
            <person name="Kalkreuter E."/>
            <person name="Kautsar S.A."/>
            <person name="Yang D."/>
            <person name="Bader C.D."/>
            <person name="Teijaro C.N."/>
            <person name="Fluegel L."/>
            <person name="Davis C.M."/>
            <person name="Simpson J.R."/>
            <person name="Lauterbach L."/>
            <person name="Steele A.D."/>
            <person name="Gui C."/>
            <person name="Meng S."/>
            <person name="Li G."/>
            <person name="Viehrig K."/>
            <person name="Ye F."/>
            <person name="Su P."/>
            <person name="Kiefer A.F."/>
            <person name="Nichols A."/>
            <person name="Cepeda A.J."/>
            <person name="Yan W."/>
            <person name="Fan B."/>
            <person name="Jiang Y."/>
            <person name="Adhikari A."/>
            <person name="Zheng C.-J."/>
            <person name="Schuster L."/>
            <person name="Cowan T.M."/>
            <person name="Smanski M.J."/>
            <person name="Chevrette M.G."/>
            <person name="De Carvalho L.P.S."/>
            <person name="Shen B."/>
        </authorList>
    </citation>
    <scope>NUCLEOTIDE SEQUENCE [LARGE SCALE GENOMIC DNA]</scope>
    <source>
        <strain evidence="10 11">NPDC004045</strain>
    </source>
</reference>
<dbReference type="EMBL" id="JBIAMX010000007">
    <property type="protein sequence ID" value="MFF0543885.1"/>
    <property type="molecule type" value="Genomic_DNA"/>
</dbReference>
<dbReference type="Proteomes" id="UP001601444">
    <property type="component" value="Unassembled WGS sequence"/>
</dbReference>
<evidence type="ECO:0000256" key="6">
    <source>
        <dbReference type="ARBA" id="ARBA00023316"/>
    </source>
</evidence>
<evidence type="ECO:0000256" key="1">
    <source>
        <dbReference type="ARBA" id="ARBA00004752"/>
    </source>
</evidence>
<feature type="domain" description="L,D-TPase catalytic" evidence="9">
    <location>
        <begin position="124"/>
        <end position="249"/>
    </location>
</feature>
<evidence type="ECO:0000256" key="7">
    <source>
        <dbReference type="PROSITE-ProRule" id="PRU01373"/>
    </source>
</evidence>
<dbReference type="InterPro" id="IPR041280">
    <property type="entry name" value="Big_10"/>
</dbReference>
<comment type="pathway">
    <text evidence="1 7">Cell wall biogenesis; peptidoglycan biosynthesis.</text>
</comment>
<feature type="chain" id="PRO_5045262346" evidence="8">
    <location>
        <begin position="28"/>
        <end position="250"/>
    </location>
</feature>
<dbReference type="InterPro" id="IPR050979">
    <property type="entry name" value="LD-transpeptidase"/>
</dbReference>
<keyword evidence="8" id="KW-0732">Signal</keyword>
<protein>
    <submittedName>
        <fullName evidence="10">L,D-transpeptidase family protein</fullName>
    </submittedName>
</protein>
<keyword evidence="3 7" id="KW-0133">Cell shape</keyword>
<dbReference type="RefSeq" id="WP_043653140.1">
    <property type="nucleotide sequence ID" value="NZ_JBIAMX010000007.1"/>
</dbReference>
<organism evidence="10 11">
    <name type="scientific">Nocardia thailandica</name>
    <dbReference type="NCBI Taxonomy" id="257275"/>
    <lineage>
        <taxon>Bacteria</taxon>
        <taxon>Bacillati</taxon>
        <taxon>Actinomycetota</taxon>
        <taxon>Actinomycetes</taxon>
        <taxon>Mycobacteriales</taxon>
        <taxon>Nocardiaceae</taxon>
        <taxon>Nocardia</taxon>
    </lineage>
</organism>